<comment type="caution">
    <text evidence="1">The sequence shown here is derived from an EMBL/GenBank/DDBJ whole genome shotgun (WGS) entry which is preliminary data.</text>
</comment>
<keyword evidence="2" id="KW-1185">Reference proteome</keyword>
<gene>
    <name evidence="1" type="ORF">Ssi02_57430</name>
</gene>
<evidence type="ECO:0008006" key="3">
    <source>
        <dbReference type="Google" id="ProtNLM"/>
    </source>
</evidence>
<accession>A0A919RKI7</accession>
<dbReference type="EMBL" id="BOOW01000036">
    <property type="protein sequence ID" value="GII95512.1"/>
    <property type="molecule type" value="Genomic_DNA"/>
</dbReference>
<evidence type="ECO:0000313" key="1">
    <source>
        <dbReference type="EMBL" id="GII95512.1"/>
    </source>
</evidence>
<dbReference type="Gene3D" id="3.40.50.1820">
    <property type="entry name" value="alpha/beta hydrolase"/>
    <property type="match status" value="1"/>
</dbReference>
<sequence>MVTHDDRRFGVRRVSRGEVDVAYVRTDSRGGVPLLVIPGGPGLGSVLPYRWLRRMAAKRGFDVVMVEHRGVGFSRRDRAGNDLTWEDLTVLEAPQDLVAVPDACEAYAQRPDGRPLDPALGYSTIAGRFPSFAGEPIDASAALRDFTWPVAVVSGARDLRSVRPLPERIRDLAPQGVLVPFDGLAHSILDNHPGAAVAVCGYVARGDIHLLPARTGRLAALSGLGRASVGATMLHLTLAGGSRE</sequence>
<dbReference type="InterPro" id="IPR029058">
    <property type="entry name" value="AB_hydrolase_fold"/>
</dbReference>
<name>A0A919RKI7_9ACTN</name>
<protein>
    <recommendedName>
        <fullName evidence="3">Alpha/beta hydrolase</fullName>
    </recommendedName>
</protein>
<dbReference type="Proteomes" id="UP000606172">
    <property type="component" value="Unassembled WGS sequence"/>
</dbReference>
<dbReference type="SUPFAM" id="SSF53474">
    <property type="entry name" value="alpha/beta-Hydrolases"/>
    <property type="match status" value="1"/>
</dbReference>
<dbReference type="AlphaFoldDB" id="A0A919RKI7"/>
<evidence type="ECO:0000313" key="2">
    <source>
        <dbReference type="Proteomes" id="UP000606172"/>
    </source>
</evidence>
<proteinExistence type="predicted"/>
<dbReference type="RefSeq" id="WP_204030564.1">
    <property type="nucleotide sequence ID" value="NZ_BOOW01000036.1"/>
</dbReference>
<organism evidence="1 2">
    <name type="scientific">Sinosporangium siamense</name>
    <dbReference type="NCBI Taxonomy" id="1367973"/>
    <lineage>
        <taxon>Bacteria</taxon>
        <taxon>Bacillati</taxon>
        <taxon>Actinomycetota</taxon>
        <taxon>Actinomycetes</taxon>
        <taxon>Streptosporangiales</taxon>
        <taxon>Streptosporangiaceae</taxon>
        <taxon>Sinosporangium</taxon>
    </lineage>
</organism>
<reference evidence="1" key="1">
    <citation type="submission" date="2021-01" db="EMBL/GenBank/DDBJ databases">
        <title>Whole genome shotgun sequence of Sinosporangium siamense NBRC 109515.</title>
        <authorList>
            <person name="Komaki H."/>
            <person name="Tamura T."/>
        </authorList>
    </citation>
    <scope>NUCLEOTIDE SEQUENCE</scope>
    <source>
        <strain evidence="1">NBRC 109515</strain>
    </source>
</reference>